<dbReference type="Pfam" id="PF03412">
    <property type="entry name" value="Peptidase_C39"/>
    <property type="match status" value="1"/>
</dbReference>
<dbReference type="GO" id="GO:0008233">
    <property type="term" value="F:peptidase activity"/>
    <property type="evidence" value="ECO:0007669"/>
    <property type="project" value="InterPro"/>
</dbReference>
<proteinExistence type="predicted"/>
<dbReference type="OrthoDB" id="9760358at2"/>
<dbReference type="Gene3D" id="3.90.70.10">
    <property type="entry name" value="Cysteine proteinases"/>
    <property type="match status" value="1"/>
</dbReference>
<dbReference type="EMBL" id="AP025739">
    <property type="protein sequence ID" value="BDI28740.1"/>
    <property type="molecule type" value="Genomic_DNA"/>
</dbReference>
<dbReference type="Gene3D" id="1.25.40.10">
    <property type="entry name" value="Tetratricopeptide repeat domain"/>
    <property type="match status" value="1"/>
</dbReference>
<name>A0A402CTT7_9BACT</name>
<dbReference type="GO" id="GO:0006508">
    <property type="term" value="P:proteolysis"/>
    <property type="evidence" value="ECO:0007669"/>
    <property type="project" value="InterPro"/>
</dbReference>
<sequence length="377" mass="40053">MKSTMNSRFTRLALGSAIPLMIGAGVWYGVSSHSRHSLTPTNMVYTSHGYGGFVPKPVAASKPMPKAPQSSMVKLDPVQPLLEDYNAGRFASVETGAAQIVTHARNSPDVAAHEQSAQAYSLLAYAAARQHNLALARSRFETARLEAAKLPDKGVQPTEPGMPAPTLEEDAAYEHAVCTGALGHAAAAESEYMAFMRRYPESPLVQVSIKRIARLHGGDVPGAAEAVWRQAGQIAMARQKARQREASLCGPECLAELLRRRGGEADVHALATAMGVTDQGASMEALAEAAQKRGYNPSGLSLTVNGLLQQKFPLIALIAPGHYVIVDSATPALITVWDPDLHGIGHGGAHIYPISEWTHVWRGTALALAAVPSAPQI</sequence>
<dbReference type="AlphaFoldDB" id="A0A402CTT7"/>
<keyword evidence="2" id="KW-1185">Reference proteome</keyword>
<dbReference type="InterPro" id="IPR005074">
    <property type="entry name" value="Peptidase_C39"/>
</dbReference>
<protein>
    <submittedName>
        <fullName evidence="1">Uncharacterized protein</fullName>
    </submittedName>
</protein>
<dbReference type="GO" id="GO:0016020">
    <property type="term" value="C:membrane"/>
    <property type="evidence" value="ECO:0007669"/>
    <property type="project" value="InterPro"/>
</dbReference>
<evidence type="ECO:0000313" key="1">
    <source>
        <dbReference type="EMBL" id="BDI28740.1"/>
    </source>
</evidence>
<dbReference type="RefSeq" id="WP_119320802.1">
    <property type="nucleotide sequence ID" value="NZ_AP025739.1"/>
</dbReference>
<dbReference type="PROSITE" id="PS50990">
    <property type="entry name" value="PEPTIDASE_C39"/>
    <property type="match status" value="1"/>
</dbReference>
<organism evidence="1 2">
    <name type="scientific">Capsulimonas corticalis</name>
    <dbReference type="NCBI Taxonomy" id="2219043"/>
    <lineage>
        <taxon>Bacteria</taxon>
        <taxon>Bacillati</taxon>
        <taxon>Armatimonadota</taxon>
        <taxon>Armatimonadia</taxon>
        <taxon>Capsulimonadales</taxon>
        <taxon>Capsulimonadaceae</taxon>
        <taxon>Capsulimonas</taxon>
    </lineage>
</organism>
<dbReference type="KEGG" id="ccot:CCAX7_007910"/>
<dbReference type="GO" id="GO:0005524">
    <property type="term" value="F:ATP binding"/>
    <property type="evidence" value="ECO:0007669"/>
    <property type="project" value="InterPro"/>
</dbReference>
<dbReference type="InterPro" id="IPR011990">
    <property type="entry name" value="TPR-like_helical_dom_sf"/>
</dbReference>
<reference evidence="1 2" key="1">
    <citation type="journal article" date="2019" name="Int. J. Syst. Evol. Microbiol.">
        <title>Capsulimonas corticalis gen. nov., sp. nov., an aerobic capsulated bacterium, of a novel bacterial order, Capsulimonadales ord. nov., of the class Armatimonadia of the phylum Armatimonadetes.</title>
        <authorList>
            <person name="Li J."/>
            <person name="Kudo C."/>
            <person name="Tonouchi A."/>
        </authorList>
    </citation>
    <scope>NUCLEOTIDE SEQUENCE [LARGE SCALE GENOMIC DNA]</scope>
    <source>
        <strain evidence="1 2">AX-7</strain>
    </source>
</reference>
<dbReference type="Proteomes" id="UP000287394">
    <property type="component" value="Chromosome"/>
</dbReference>
<accession>A0A402CTT7</accession>
<evidence type="ECO:0000313" key="2">
    <source>
        <dbReference type="Proteomes" id="UP000287394"/>
    </source>
</evidence>
<gene>
    <name evidence="1" type="ORF">CCAX7_007910</name>
</gene>